<reference evidence="1 2" key="1">
    <citation type="submission" date="2017-05" db="EMBL/GenBank/DDBJ databases">
        <title>Acinetobacter populi ANC 5415 (= PBJ7), whole genome shotgun sequencing project.</title>
        <authorList>
            <person name="Nemec A."/>
            <person name="Radolfova-Krizova L."/>
        </authorList>
    </citation>
    <scope>NUCLEOTIDE SEQUENCE [LARGE SCALE GENOMIC DNA]</scope>
    <source>
        <strain evidence="1 2">PBJ7</strain>
    </source>
</reference>
<dbReference type="Proteomes" id="UP000196536">
    <property type="component" value="Unassembled WGS sequence"/>
</dbReference>
<accession>A0A1Z9Z1A5</accession>
<dbReference type="OrthoDB" id="6711394at2"/>
<protein>
    <submittedName>
        <fullName evidence="1">Uncharacterized protein</fullName>
    </submittedName>
</protein>
<sequence>MIKDLPTSKAKILAQWAGVVLTEIYDMELDDAFIVVKLKQLAASIMFEFIDEVLQCQSSLKTEVCFGAKNEDPRTMIPPTRLTRAGALGINPFYPSPYHNQKGSISADLIILESRLEPVSKTNLFAIIEIKFQNDRIKDQQFKSYERLLKESKEVKQTKYGKSNNYSSKGLVKGGCISLFRYPEDKALVRGEDKEQSKSQQGCRKK</sequence>
<evidence type="ECO:0000313" key="2">
    <source>
        <dbReference type="Proteomes" id="UP000196536"/>
    </source>
</evidence>
<evidence type="ECO:0000313" key="1">
    <source>
        <dbReference type="EMBL" id="OUY08268.1"/>
    </source>
</evidence>
<gene>
    <name evidence="1" type="ORF">CAP51_01205</name>
</gene>
<comment type="caution">
    <text evidence="1">The sequence shown here is derived from an EMBL/GenBank/DDBJ whole genome shotgun (WGS) entry which is preliminary data.</text>
</comment>
<dbReference type="AlphaFoldDB" id="A0A1Z9Z1A5"/>
<name>A0A1Z9Z1A5_9GAMM</name>
<proteinExistence type="predicted"/>
<organism evidence="1 2">
    <name type="scientific">Acinetobacter populi</name>
    <dbReference type="NCBI Taxonomy" id="1582270"/>
    <lineage>
        <taxon>Bacteria</taxon>
        <taxon>Pseudomonadati</taxon>
        <taxon>Pseudomonadota</taxon>
        <taxon>Gammaproteobacteria</taxon>
        <taxon>Moraxellales</taxon>
        <taxon>Moraxellaceae</taxon>
        <taxon>Acinetobacter</taxon>
    </lineage>
</organism>
<dbReference type="EMBL" id="NEXX01000001">
    <property type="protein sequence ID" value="OUY08268.1"/>
    <property type="molecule type" value="Genomic_DNA"/>
</dbReference>
<keyword evidence="2" id="KW-1185">Reference proteome</keyword>